<feature type="transmembrane region" description="Helical" evidence="1">
    <location>
        <begin position="16"/>
        <end position="37"/>
    </location>
</feature>
<name>D5CM40_SIDLE</name>
<accession>D5CM40</accession>
<evidence type="ECO:0000256" key="1">
    <source>
        <dbReference type="SAM" id="Phobius"/>
    </source>
</evidence>
<dbReference type="KEGG" id="slt:Slit_0413"/>
<dbReference type="Proteomes" id="UP000001625">
    <property type="component" value="Chromosome"/>
</dbReference>
<dbReference type="AlphaFoldDB" id="D5CM40"/>
<dbReference type="HOGENOM" id="CLU_201812_0_0_4"/>
<dbReference type="STRING" id="580332.Slit_0413"/>
<keyword evidence="1" id="KW-1133">Transmembrane helix</keyword>
<reference evidence="2 3" key="1">
    <citation type="submission" date="2010-03" db="EMBL/GenBank/DDBJ databases">
        <title>Complete sequence of Sideroxydans lithotrophicus ES-1.</title>
        <authorList>
            <consortium name="US DOE Joint Genome Institute"/>
            <person name="Lucas S."/>
            <person name="Copeland A."/>
            <person name="Lapidus A."/>
            <person name="Cheng J.-F."/>
            <person name="Bruce D."/>
            <person name="Goodwin L."/>
            <person name="Pitluck S."/>
            <person name="Munk A.C."/>
            <person name="Detter J.C."/>
            <person name="Han C."/>
            <person name="Tapia R."/>
            <person name="Larimer F."/>
            <person name="Land M."/>
            <person name="Hauser L."/>
            <person name="Kyrpides N."/>
            <person name="Ivanova N."/>
            <person name="Emerson D."/>
            <person name="Woyke T."/>
        </authorList>
    </citation>
    <scope>NUCLEOTIDE SEQUENCE [LARGE SCALE GENOMIC DNA]</scope>
    <source>
        <strain evidence="2 3">ES-1</strain>
    </source>
</reference>
<evidence type="ECO:0000313" key="3">
    <source>
        <dbReference type="Proteomes" id="UP000001625"/>
    </source>
</evidence>
<protein>
    <recommendedName>
        <fullName evidence="4">Cbb3-type cytochrome oxidase component</fullName>
    </recommendedName>
</protein>
<proteinExistence type="predicted"/>
<keyword evidence="1" id="KW-0812">Transmembrane</keyword>
<sequence>MGYLGMDVEAMTTNDWLGVFFVLVAAVGMVSVYFMVFRPANKAAFESQRRMALDDEDPINMGEKDE</sequence>
<evidence type="ECO:0008006" key="4">
    <source>
        <dbReference type="Google" id="ProtNLM"/>
    </source>
</evidence>
<organism evidence="2 3">
    <name type="scientific">Sideroxydans lithotrophicus (strain ES-1)</name>
    <dbReference type="NCBI Taxonomy" id="580332"/>
    <lineage>
        <taxon>Bacteria</taxon>
        <taxon>Pseudomonadati</taxon>
        <taxon>Pseudomonadota</taxon>
        <taxon>Betaproteobacteria</taxon>
        <taxon>Nitrosomonadales</taxon>
        <taxon>Gallionellaceae</taxon>
        <taxon>Sideroxydans</taxon>
    </lineage>
</organism>
<evidence type="ECO:0000313" key="2">
    <source>
        <dbReference type="EMBL" id="ADE10654.1"/>
    </source>
</evidence>
<dbReference type="eggNOG" id="ENOG50330IN">
    <property type="taxonomic scope" value="Bacteria"/>
</dbReference>
<keyword evidence="3" id="KW-1185">Reference proteome</keyword>
<gene>
    <name evidence="2" type="ordered locus">Slit_0413</name>
</gene>
<keyword evidence="1" id="KW-0472">Membrane</keyword>
<dbReference type="EMBL" id="CP001965">
    <property type="protein sequence ID" value="ADE10654.1"/>
    <property type="molecule type" value="Genomic_DNA"/>
</dbReference>